<feature type="transmembrane region" description="Helical" evidence="6">
    <location>
        <begin position="216"/>
        <end position="238"/>
    </location>
</feature>
<feature type="transmembrane region" description="Helical" evidence="6">
    <location>
        <begin position="47"/>
        <end position="67"/>
    </location>
</feature>
<evidence type="ECO:0000256" key="5">
    <source>
        <dbReference type="ARBA" id="ARBA00023136"/>
    </source>
</evidence>
<dbReference type="SUPFAM" id="SSF103473">
    <property type="entry name" value="MFS general substrate transporter"/>
    <property type="match status" value="1"/>
</dbReference>
<evidence type="ECO:0000256" key="3">
    <source>
        <dbReference type="ARBA" id="ARBA00022692"/>
    </source>
</evidence>
<dbReference type="InterPro" id="IPR022324">
    <property type="entry name" value="Bacilysin_exporter_BacE_put"/>
</dbReference>
<feature type="transmembrane region" description="Helical" evidence="6">
    <location>
        <begin position="161"/>
        <end position="182"/>
    </location>
</feature>
<name>A0ABR9KPC9_9ACTN</name>
<feature type="transmembrane region" description="Helical" evidence="6">
    <location>
        <begin position="336"/>
        <end position="354"/>
    </location>
</feature>
<dbReference type="PANTHER" id="PTHR23513:SF6">
    <property type="entry name" value="MAJOR FACILITATOR SUPERFAMILY ASSOCIATED DOMAIN-CONTAINING PROTEIN"/>
    <property type="match status" value="1"/>
</dbReference>
<evidence type="ECO:0000256" key="2">
    <source>
        <dbReference type="ARBA" id="ARBA00022475"/>
    </source>
</evidence>
<dbReference type="InterPro" id="IPR011701">
    <property type="entry name" value="MFS"/>
</dbReference>
<reference evidence="7 8" key="1">
    <citation type="submission" date="2020-10" db="EMBL/GenBank/DDBJ databases">
        <title>Sequencing the genomes of 1000 actinobacteria strains.</title>
        <authorList>
            <person name="Klenk H.-P."/>
        </authorList>
    </citation>
    <scope>NUCLEOTIDE SEQUENCE [LARGE SCALE GENOMIC DNA]</scope>
    <source>
        <strain evidence="7 8">DSM 43748</strain>
    </source>
</reference>
<dbReference type="EMBL" id="JADBEF010000001">
    <property type="protein sequence ID" value="MBE1563884.1"/>
    <property type="molecule type" value="Genomic_DNA"/>
</dbReference>
<feature type="transmembrane region" description="Helical" evidence="6">
    <location>
        <begin position="136"/>
        <end position="155"/>
    </location>
</feature>
<gene>
    <name evidence="7" type="ORF">H4W81_006663</name>
</gene>
<sequence>MSRRPLPLPLLVLLAGTFLSTLGDGVATLSLVLEAARTGPTWWVTEVYLAELLPPLLLAPLLGVLVDRTNAKRIWLAAVLVQAVLFAGAAATPFFHAQVLMLSLANVFAVASSAAGFKLVPAVAGTAGMERANSGLTAAMSLSTLIGPGLGAALFTAVGNAWLLGFNAATFVVVSLVIWGVVPGDRDERMSLSTSPFTGALDGLKVMWNSPVIRPLLPILAAVIFATSIEGVAGVFYLREITSSDTLYGFLLSAWALGALPGSLIGAWESVGRRHLAMVLGGAALMGSALLVEGLVPVAVVIAVAFVAGGFGNGAHNVGVRNVVHHHVPAEMQGRAWAYFRVLVNTCVALGFLLGTPGVVFDARTAILSSGALALLATAFAVWRLRRAGLLRRAPATVA</sequence>
<keyword evidence="5 6" id="KW-0472">Membrane</keyword>
<feature type="transmembrane region" description="Helical" evidence="6">
    <location>
        <begin position="250"/>
        <end position="268"/>
    </location>
</feature>
<evidence type="ECO:0000256" key="1">
    <source>
        <dbReference type="ARBA" id="ARBA00004651"/>
    </source>
</evidence>
<evidence type="ECO:0000256" key="6">
    <source>
        <dbReference type="SAM" id="Phobius"/>
    </source>
</evidence>
<accession>A0ABR9KPC9</accession>
<dbReference type="InterPro" id="IPR036259">
    <property type="entry name" value="MFS_trans_sf"/>
</dbReference>
<dbReference type="Pfam" id="PF07690">
    <property type="entry name" value="MFS_1"/>
    <property type="match status" value="1"/>
</dbReference>
<comment type="subcellular location">
    <subcellularLocation>
        <location evidence="1">Cell membrane</location>
        <topology evidence="1">Multi-pass membrane protein</topology>
    </subcellularLocation>
</comment>
<protein>
    <submittedName>
        <fullName evidence="7">MFS family permease</fullName>
    </submittedName>
</protein>
<dbReference type="PANTHER" id="PTHR23513">
    <property type="entry name" value="INTEGRAL MEMBRANE EFFLUX PROTEIN-RELATED"/>
    <property type="match status" value="1"/>
</dbReference>
<keyword evidence="2" id="KW-1003">Cell membrane</keyword>
<proteinExistence type="predicted"/>
<keyword evidence="4 6" id="KW-1133">Transmembrane helix</keyword>
<dbReference type="PRINTS" id="PR01988">
    <property type="entry name" value="EXPORTERBACE"/>
</dbReference>
<evidence type="ECO:0000256" key="4">
    <source>
        <dbReference type="ARBA" id="ARBA00022989"/>
    </source>
</evidence>
<keyword evidence="8" id="KW-1185">Reference proteome</keyword>
<comment type="caution">
    <text evidence="7">The sequence shown here is derived from an EMBL/GenBank/DDBJ whole genome shotgun (WGS) entry which is preliminary data.</text>
</comment>
<feature type="transmembrane region" description="Helical" evidence="6">
    <location>
        <begin position="298"/>
        <end position="315"/>
    </location>
</feature>
<feature type="transmembrane region" description="Helical" evidence="6">
    <location>
        <begin position="74"/>
        <end position="95"/>
    </location>
</feature>
<dbReference type="Proteomes" id="UP000661607">
    <property type="component" value="Unassembled WGS sequence"/>
</dbReference>
<feature type="transmembrane region" description="Helical" evidence="6">
    <location>
        <begin position="366"/>
        <end position="383"/>
    </location>
</feature>
<dbReference type="Gene3D" id="1.20.1250.20">
    <property type="entry name" value="MFS general substrate transporter like domains"/>
    <property type="match status" value="1"/>
</dbReference>
<organism evidence="7 8">
    <name type="scientific">Nonomuraea africana</name>
    <dbReference type="NCBI Taxonomy" id="46171"/>
    <lineage>
        <taxon>Bacteria</taxon>
        <taxon>Bacillati</taxon>
        <taxon>Actinomycetota</taxon>
        <taxon>Actinomycetes</taxon>
        <taxon>Streptosporangiales</taxon>
        <taxon>Streptosporangiaceae</taxon>
        <taxon>Nonomuraea</taxon>
    </lineage>
</organism>
<evidence type="ECO:0000313" key="8">
    <source>
        <dbReference type="Proteomes" id="UP000661607"/>
    </source>
</evidence>
<dbReference type="RefSeq" id="WP_192778370.1">
    <property type="nucleotide sequence ID" value="NZ_BAAASY010000024.1"/>
</dbReference>
<keyword evidence="3 6" id="KW-0812">Transmembrane</keyword>
<evidence type="ECO:0000313" key="7">
    <source>
        <dbReference type="EMBL" id="MBE1563884.1"/>
    </source>
</evidence>